<gene>
    <name evidence="2" type="ORF">LPU83_pLPU83d_0825</name>
</gene>
<name>W6RPU5_9HYPH</name>
<reference evidence="2" key="1">
    <citation type="submission" date="2013-11" db="EMBL/GenBank/DDBJ databases">
        <title>Draft genome sequence of the broad-host-range Rhizobium sp. LPU83 strain, a member of the low-genetic diversity Oregon-like Rhizobium sp. group.</title>
        <authorList>
            <person name="Wibberg D."/>
            <person name="Puehler A."/>
            <person name="Schlueter A."/>
        </authorList>
    </citation>
    <scope>NUCLEOTIDE SEQUENCE [LARGE SCALE GENOMIC DNA]</scope>
    <source>
        <strain evidence="2">LPU83</strain>
        <plasmid evidence="2">pLPU83d</plasmid>
    </source>
</reference>
<organism evidence="2 3">
    <name type="scientific">Rhizobium favelukesii</name>
    <dbReference type="NCBI Taxonomy" id="348824"/>
    <lineage>
        <taxon>Bacteria</taxon>
        <taxon>Pseudomonadati</taxon>
        <taxon>Pseudomonadota</taxon>
        <taxon>Alphaproteobacteria</taxon>
        <taxon>Hyphomicrobiales</taxon>
        <taxon>Rhizobiaceae</taxon>
        <taxon>Rhizobium/Agrobacterium group</taxon>
        <taxon>Rhizobium</taxon>
    </lineage>
</organism>
<evidence type="ECO:0000256" key="1">
    <source>
        <dbReference type="SAM" id="Phobius"/>
    </source>
</evidence>
<sequence>MKFLRASILAAVGMVILGDFIALMTRFDRLRDPDRVGFILNVPTIPSSVRNVECSSGAITDVIITCAFAIDAKDFDQLLVGWQFEKSTSGRSTSYMSYPDLGREFDVATAYSAEPESFKHGGSVDLVSNADRTLAVASRFEE</sequence>
<keyword evidence="1" id="KW-1133">Transmembrane helix</keyword>
<geneLocation type="plasmid" evidence="2 3">
    <name>pLPU83d</name>
</geneLocation>
<keyword evidence="2" id="KW-0614">Plasmid</keyword>
<dbReference type="HOGENOM" id="CLU_147167_0_0_5"/>
<evidence type="ECO:0000313" key="2">
    <source>
        <dbReference type="EMBL" id="CDM62195.1"/>
    </source>
</evidence>
<dbReference type="Proteomes" id="UP000019443">
    <property type="component" value="Plasmid pLPU83d"/>
</dbReference>
<protein>
    <submittedName>
        <fullName evidence="2">Uncharacterized protein</fullName>
    </submittedName>
</protein>
<keyword evidence="1" id="KW-0472">Membrane</keyword>
<dbReference type="AlphaFoldDB" id="W6RPU5"/>
<accession>W6RPU5</accession>
<evidence type="ECO:0000313" key="3">
    <source>
        <dbReference type="Proteomes" id="UP000019443"/>
    </source>
</evidence>
<dbReference type="KEGG" id="rhl:LPU83_pLPU83d_0825"/>
<dbReference type="EMBL" id="HG916855">
    <property type="protein sequence ID" value="CDM62195.1"/>
    <property type="molecule type" value="Genomic_DNA"/>
</dbReference>
<dbReference type="RefSeq" id="WP_024319151.1">
    <property type="nucleotide sequence ID" value="NZ_ATTO01000170.1"/>
</dbReference>
<dbReference type="PATRIC" id="fig|348824.6.peg.6489"/>
<keyword evidence="1" id="KW-0812">Transmembrane</keyword>
<feature type="transmembrane region" description="Helical" evidence="1">
    <location>
        <begin position="6"/>
        <end position="25"/>
    </location>
</feature>
<proteinExistence type="predicted"/>
<keyword evidence="3" id="KW-1185">Reference proteome</keyword>